<dbReference type="EMBL" id="CADCTT010000056">
    <property type="protein sequence ID" value="CAA9293427.1"/>
    <property type="molecule type" value="Genomic_DNA"/>
</dbReference>
<feature type="compositionally biased region" description="Gly residues" evidence="1">
    <location>
        <begin position="359"/>
        <end position="368"/>
    </location>
</feature>
<feature type="compositionally biased region" description="Basic and acidic residues" evidence="1">
    <location>
        <begin position="381"/>
        <end position="400"/>
    </location>
</feature>
<name>A0A6J4K1N7_9ACTN</name>
<feature type="non-terminal residue" evidence="2">
    <location>
        <position position="1"/>
    </location>
</feature>
<gene>
    <name evidence="2" type="ORF">AVDCRST_MAG61-524</name>
</gene>
<feature type="compositionally biased region" description="Basic residues" evidence="1">
    <location>
        <begin position="228"/>
        <end position="245"/>
    </location>
</feature>
<feature type="compositionally biased region" description="Low complexity" evidence="1">
    <location>
        <begin position="369"/>
        <end position="380"/>
    </location>
</feature>
<feature type="compositionally biased region" description="Basic and acidic residues" evidence="1">
    <location>
        <begin position="41"/>
        <end position="52"/>
    </location>
</feature>
<feature type="region of interest" description="Disordered" evidence="1">
    <location>
        <begin position="101"/>
        <end position="257"/>
    </location>
</feature>
<feature type="region of interest" description="Disordered" evidence="1">
    <location>
        <begin position="303"/>
        <end position="480"/>
    </location>
</feature>
<evidence type="ECO:0000256" key="1">
    <source>
        <dbReference type="SAM" id="MobiDB-lite"/>
    </source>
</evidence>
<dbReference type="AlphaFoldDB" id="A0A6J4K1N7"/>
<organism evidence="2">
    <name type="scientific">uncultured Friedmanniella sp</name>
    <dbReference type="NCBI Taxonomy" id="335381"/>
    <lineage>
        <taxon>Bacteria</taxon>
        <taxon>Bacillati</taxon>
        <taxon>Actinomycetota</taxon>
        <taxon>Actinomycetes</taxon>
        <taxon>Propionibacteriales</taxon>
        <taxon>Nocardioidaceae</taxon>
        <taxon>Friedmanniella</taxon>
        <taxon>environmental samples</taxon>
    </lineage>
</organism>
<reference evidence="2" key="1">
    <citation type="submission" date="2020-02" db="EMBL/GenBank/DDBJ databases">
        <authorList>
            <person name="Meier V. D."/>
        </authorList>
    </citation>
    <scope>NUCLEOTIDE SEQUENCE</scope>
    <source>
        <strain evidence="2">AVDCRST_MAG61</strain>
    </source>
</reference>
<feature type="compositionally biased region" description="Low complexity" evidence="1">
    <location>
        <begin position="246"/>
        <end position="257"/>
    </location>
</feature>
<accession>A0A6J4K1N7</accession>
<evidence type="ECO:0000313" key="2">
    <source>
        <dbReference type="EMBL" id="CAA9293427.1"/>
    </source>
</evidence>
<feature type="non-terminal residue" evidence="2">
    <location>
        <position position="480"/>
    </location>
</feature>
<sequence length="480" mass="49950">GERTGVGPAIRFAAHISARPAEHAGGLGHQLHPVVRGHLLDLPRDPVGVRDRHDRRHLPGRHRPDGHLVRQPGRPPPEEDRHAGLRRGLTGALRGELRRLHGQPAGGLPAHRQPLAVGLRRPADARRDRRQRPHDRAQHAGHAAGAGGGAGPGQRSGGQHHGSLLPGHLGDQRSAGRRRRDVLRAAPGARRAGRLAGAPGAGAHPAGPSRPAGCRADGGRGTGCGARPGRRLPGRCTRPPRRPARHPAAGARRAGSARADRLHLLQQLPGWGLHGPDGRLRAVAGLGAGLGPALGSLEHRLHRRRPAGGQGGPGTQPGADAADGQRGALGGHLPVPAAVVHGRAGRRDVRLHADDPVRRGGGADGPAGRGALRAAGSGLRLRAERRAGRLPGDRLPDRPAHPVPGHPVDDRRVRRRRHRQLVRHRSGPWHRAGVRADRHGGSGRDAAGPGQPAVPTAQRGRGGGPSAGAGGGWGAVQRLL</sequence>
<protein>
    <submittedName>
        <fullName evidence="2">Multidrug resistance protein</fullName>
    </submittedName>
</protein>
<proteinExistence type="predicted"/>
<feature type="compositionally biased region" description="Low complexity" evidence="1">
    <location>
        <begin position="184"/>
        <end position="215"/>
    </location>
</feature>
<feature type="compositionally biased region" description="Gly residues" evidence="1">
    <location>
        <begin position="144"/>
        <end position="160"/>
    </location>
</feature>
<feature type="compositionally biased region" description="Gly residues" evidence="1">
    <location>
        <begin position="460"/>
        <end position="474"/>
    </location>
</feature>
<feature type="region of interest" description="Disordered" evidence="1">
    <location>
        <begin position="41"/>
        <end position="84"/>
    </location>
</feature>
<feature type="compositionally biased region" description="Low complexity" evidence="1">
    <location>
        <begin position="316"/>
        <end position="325"/>
    </location>
</feature>
<feature type="compositionally biased region" description="Basic residues" evidence="1">
    <location>
        <begin position="413"/>
        <end position="428"/>
    </location>
</feature>
<feature type="compositionally biased region" description="Basic and acidic residues" evidence="1">
    <location>
        <begin position="345"/>
        <end position="358"/>
    </location>
</feature>